<comment type="similarity">
    <text evidence="2">Belongs to the MreD family.</text>
</comment>
<dbReference type="RefSeq" id="WP_146816063.1">
    <property type="nucleotide sequence ID" value="NZ_BJYA01000011.1"/>
</dbReference>
<feature type="transmembrane region" description="Helical" evidence="8">
    <location>
        <begin position="139"/>
        <end position="161"/>
    </location>
</feature>
<dbReference type="EMBL" id="BJYA01000011">
    <property type="protein sequence ID" value="GEN45806.1"/>
    <property type="molecule type" value="Genomic_DNA"/>
</dbReference>
<evidence type="ECO:0000256" key="4">
    <source>
        <dbReference type="ARBA" id="ARBA00022692"/>
    </source>
</evidence>
<reference evidence="9 10" key="1">
    <citation type="submission" date="2019-07" db="EMBL/GenBank/DDBJ databases">
        <title>Whole genome shotgun sequence of Alkalibacillus haloalkaliphilus NBRC 103110.</title>
        <authorList>
            <person name="Hosoyama A."/>
            <person name="Uohara A."/>
            <person name="Ohji S."/>
            <person name="Ichikawa N."/>
        </authorList>
    </citation>
    <scope>NUCLEOTIDE SEQUENCE [LARGE SCALE GENOMIC DNA]</scope>
    <source>
        <strain evidence="9 10">NBRC 103110</strain>
    </source>
</reference>
<feature type="transmembrane region" description="Helical" evidence="8">
    <location>
        <begin position="80"/>
        <end position="96"/>
    </location>
</feature>
<gene>
    <name evidence="9" type="ORF">AHA02nite_15820</name>
</gene>
<keyword evidence="3" id="KW-1003">Cell membrane</keyword>
<keyword evidence="7 8" id="KW-0472">Membrane</keyword>
<keyword evidence="6 8" id="KW-1133">Transmembrane helix</keyword>
<evidence type="ECO:0000256" key="6">
    <source>
        <dbReference type="ARBA" id="ARBA00022989"/>
    </source>
</evidence>
<feature type="transmembrane region" description="Helical" evidence="8">
    <location>
        <begin position="30"/>
        <end position="50"/>
    </location>
</feature>
<dbReference type="AlphaFoldDB" id="A0A511W3Y4"/>
<organism evidence="9 10">
    <name type="scientific">Alkalibacillus haloalkaliphilus</name>
    <dbReference type="NCBI Taxonomy" id="94136"/>
    <lineage>
        <taxon>Bacteria</taxon>
        <taxon>Bacillati</taxon>
        <taxon>Bacillota</taxon>
        <taxon>Bacilli</taxon>
        <taxon>Bacillales</taxon>
        <taxon>Bacillaceae</taxon>
        <taxon>Alkalibacillus</taxon>
    </lineage>
</organism>
<dbReference type="Pfam" id="PF04093">
    <property type="entry name" value="MreD"/>
    <property type="match status" value="1"/>
</dbReference>
<name>A0A511W3Y4_9BACI</name>
<comment type="subcellular location">
    <subcellularLocation>
        <location evidence="1">Cell membrane</location>
        <topology evidence="1">Multi-pass membrane protein</topology>
    </subcellularLocation>
</comment>
<keyword evidence="5" id="KW-0133">Cell shape</keyword>
<proteinExistence type="inferred from homology"/>
<evidence type="ECO:0000313" key="10">
    <source>
        <dbReference type="Proteomes" id="UP000321440"/>
    </source>
</evidence>
<keyword evidence="10" id="KW-1185">Reference proteome</keyword>
<dbReference type="GO" id="GO:0005886">
    <property type="term" value="C:plasma membrane"/>
    <property type="evidence" value="ECO:0007669"/>
    <property type="project" value="UniProtKB-SubCell"/>
</dbReference>
<dbReference type="NCBIfam" id="TIGR03426">
    <property type="entry name" value="shape_MreD"/>
    <property type="match status" value="1"/>
</dbReference>
<comment type="caution">
    <text evidence="9">The sequence shown here is derived from an EMBL/GenBank/DDBJ whole genome shotgun (WGS) entry which is preliminary data.</text>
</comment>
<dbReference type="GO" id="GO:0008360">
    <property type="term" value="P:regulation of cell shape"/>
    <property type="evidence" value="ECO:0007669"/>
    <property type="project" value="UniProtKB-KW"/>
</dbReference>
<evidence type="ECO:0000256" key="7">
    <source>
        <dbReference type="ARBA" id="ARBA00023136"/>
    </source>
</evidence>
<evidence type="ECO:0000256" key="1">
    <source>
        <dbReference type="ARBA" id="ARBA00004651"/>
    </source>
</evidence>
<accession>A0A511W3Y4</accession>
<sequence>MKVFLLPLFMFIFFVTQSVAAELIPQTFWLGSLYYIPHWTLIFAILIITFYDREHSYVGLLNGLAFAFLTDLVYTNLLGVYFLAYGLALYMVHVLKRYLHKNFLVVLLFSILGLAAAEVLIYSLYFIIGQVDLSFNAYIFNRLIPTLLINILFLLIIYPIFIKKLVKWKYELEK</sequence>
<dbReference type="Proteomes" id="UP000321440">
    <property type="component" value="Unassembled WGS sequence"/>
</dbReference>
<feature type="transmembrane region" description="Helical" evidence="8">
    <location>
        <begin position="103"/>
        <end position="127"/>
    </location>
</feature>
<protein>
    <submittedName>
        <fullName evidence="9">Uncharacterized protein</fullName>
    </submittedName>
</protein>
<dbReference type="InterPro" id="IPR007227">
    <property type="entry name" value="Cell_shape_determining_MreD"/>
</dbReference>
<evidence type="ECO:0000256" key="3">
    <source>
        <dbReference type="ARBA" id="ARBA00022475"/>
    </source>
</evidence>
<evidence type="ECO:0000256" key="2">
    <source>
        <dbReference type="ARBA" id="ARBA00007776"/>
    </source>
</evidence>
<evidence type="ECO:0000313" key="9">
    <source>
        <dbReference type="EMBL" id="GEN45806.1"/>
    </source>
</evidence>
<evidence type="ECO:0000256" key="5">
    <source>
        <dbReference type="ARBA" id="ARBA00022960"/>
    </source>
</evidence>
<dbReference type="OrthoDB" id="1653857at2"/>
<keyword evidence="4 8" id="KW-0812">Transmembrane</keyword>
<evidence type="ECO:0000256" key="8">
    <source>
        <dbReference type="SAM" id="Phobius"/>
    </source>
</evidence>